<dbReference type="AlphaFoldDB" id="A0A1S3GCM2"/>
<proteinExistence type="predicted"/>
<keyword evidence="2" id="KW-0342">GTP-binding</keyword>
<feature type="compositionally biased region" description="Acidic residues" evidence="3">
    <location>
        <begin position="179"/>
        <end position="213"/>
    </location>
</feature>
<evidence type="ECO:0000313" key="5">
    <source>
        <dbReference type="RefSeq" id="XP_012886566.1"/>
    </source>
</evidence>
<accession>A0A1S3GCM2</accession>
<evidence type="ECO:0000313" key="4">
    <source>
        <dbReference type="Proteomes" id="UP000081671"/>
    </source>
</evidence>
<dbReference type="GO" id="GO:0003924">
    <property type="term" value="F:GTPase activity"/>
    <property type="evidence" value="ECO:0007669"/>
    <property type="project" value="InterPro"/>
</dbReference>
<dbReference type="Proteomes" id="UP000081671">
    <property type="component" value="Unplaced"/>
</dbReference>
<sequence>MPRKKPFSVKQKKKQLQDKRERKRGLQDGLRSSSNSRSGSRERREEQTDTSDGESVLAGIYPIAQIQEPYTAVGYLASRIPVQAILHLRHPEAEDPSAEHPWCAWDICEAWAEKRGYKTAKAARNDVYRAANSLLRLAVDGRLSLCFYPPGYSEQKGTWESHPETTELVVLQGRVGPAGDEEEEEEEELSSSCEEEGEEDRDADEEGEGDEDTPTSAPGSCLAARNPYALLGEDEC</sequence>
<gene>
    <name evidence="5" type="primary">Gnl1</name>
</gene>
<feature type="region of interest" description="Disordered" evidence="3">
    <location>
        <begin position="176"/>
        <end position="236"/>
    </location>
</feature>
<feature type="region of interest" description="Disordered" evidence="3">
    <location>
        <begin position="1"/>
        <end position="54"/>
    </location>
</feature>
<dbReference type="OrthoDB" id="391988at2759"/>
<evidence type="ECO:0000256" key="2">
    <source>
        <dbReference type="ARBA" id="ARBA00023134"/>
    </source>
</evidence>
<reference evidence="5" key="1">
    <citation type="submission" date="2025-08" db="UniProtKB">
        <authorList>
            <consortium name="RefSeq"/>
        </authorList>
    </citation>
    <scope>IDENTIFICATION</scope>
    <source>
        <tissue evidence="5">Kidney</tissue>
    </source>
</reference>
<dbReference type="PANTHER" id="PTHR45709">
    <property type="entry name" value="LARGE SUBUNIT GTPASE 1 HOMOLOG-RELATED"/>
    <property type="match status" value="1"/>
</dbReference>
<evidence type="ECO:0000256" key="1">
    <source>
        <dbReference type="ARBA" id="ARBA00022741"/>
    </source>
</evidence>
<dbReference type="InParanoid" id="A0A1S3GCM2"/>
<evidence type="ECO:0000256" key="3">
    <source>
        <dbReference type="SAM" id="MobiDB-lite"/>
    </source>
</evidence>
<dbReference type="KEGG" id="dord:105996870"/>
<dbReference type="GO" id="GO:0005525">
    <property type="term" value="F:GTP binding"/>
    <property type="evidence" value="ECO:0007669"/>
    <property type="project" value="UniProtKB-KW"/>
</dbReference>
<dbReference type="PANTHER" id="PTHR45709:SF3">
    <property type="entry name" value="GUANINE NUCLEOTIDE-BINDING PROTEIN-LIKE 1"/>
    <property type="match status" value="1"/>
</dbReference>
<protein>
    <submittedName>
        <fullName evidence="5">Guanine nucleotide-binding protein-like 1</fullName>
    </submittedName>
</protein>
<feature type="compositionally biased region" description="Basic residues" evidence="3">
    <location>
        <begin position="1"/>
        <end position="14"/>
    </location>
</feature>
<name>A0A1S3GCM2_DIPOR</name>
<keyword evidence="4" id="KW-1185">Reference proteome</keyword>
<feature type="compositionally biased region" description="Basic and acidic residues" evidence="3">
    <location>
        <begin position="15"/>
        <end position="26"/>
    </location>
</feature>
<dbReference type="CTD" id="2794"/>
<dbReference type="InterPro" id="IPR043358">
    <property type="entry name" value="GNL1-like"/>
</dbReference>
<dbReference type="GeneID" id="105996870"/>
<keyword evidence="1" id="KW-0547">Nucleotide-binding</keyword>
<dbReference type="RefSeq" id="XP_012886566.1">
    <property type="nucleotide sequence ID" value="XM_013031112.1"/>
</dbReference>
<organism evidence="4 5">
    <name type="scientific">Dipodomys ordii</name>
    <name type="common">Ord's kangaroo rat</name>
    <dbReference type="NCBI Taxonomy" id="10020"/>
    <lineage>
        <taxon>Eukaryota</taxon>
        <taxon>Metazoa</taxon>
        <taxon>Chordata</taxon>
        <taxon>Craniata</taxon>
        <taxon>Vertebrata</taxon>
        <taxon>Euteleostomi</taxon>
        <taxon>Mammalia</taxon>
        <taxon>Eutheria</taxon>
        <taxon>Euarchontoglires</taxon>
        <taxon>Glires</taxon>
        <taxon>Rodentia</taxon>
        <taxon>Castorimorpha</taxon>
        <taxon>Heteromyidae</taxon>
        <taxon>Dipodomyinae</taxon>
        <taxon>Dipodomys</taxon>
    </lineage>
</organism>